<name>A0A1S2N4W0_9BURK</name>
<evidence type="ECO:0008006" key="3">
    <source>
        <dbReference type="Google" id="ProtNLM"/>
    </source>
</evidence>
<accession>A0A1S2N4W0</accession>
<dbReference type="Gene3D" id="3.30.70.120">
    <property type="match status" value="1"/>
</dbReference>
<dbReference type="Pfam" id="PF11582">
    <property type="entry name" value="DUF3240"/>
    <property type="match status" value="1"/>
</dbReference>
<gene>
    <name evidence="1" type="ORF">LO55_3256</name>
</gene>
<proteinExistence type="predicted"/>
<dbReference type="EMBL" id="JRYB01000001">
    <property type="protein sequence ID" value="OIJ39840.1"/>
    <property type="molecule type" value="Genomic_DNA"/>
</dbReference>
<evidence type="ECO:0000313" key="2">
    <source>
        <dbReference type="Proteomes" id="UP000180246"/>
    </source>
</evidence>
<comment type="caution">
    <text evidence="1">The sequence shown here is derived from an EMBL/GenBank/DDBJ whole genome shotgun (WGS) entry which is preliminary data.</text>
</comment>
<organism evidence="1 2">
    <name type="scientific">Massilia timonae</name>
    <dbReference type="NCBI Taxonomy" id="47229"/>
    <lineage>
        <taxon>Bacteria</taxon>
        <taxon>Pseudomonadati</taxon>
        <taxon>Pseudomonadota</taxon>
        <taxon>Betaproteobacteria</taxon>
        <taxon>Burkholderiales</taxon>
        <taxon>Oxalobacteraceae</taxon>
        <taxon>Telluria group</taxon>
        <taxon>Massilia</taxon>
    </lineage>
</organism>
<protein>
    <recommendedName>
        <fullName evidence="3">DUF3240 domain-containing protein</fullName>
    </recommendedName>
</protein>
<reference evidence="1 2" key="1">
    <citation type="submission" date="2014-10" db="EMBL/GenBank/DDBJ databases">
        <authorList>
            <person name="Seo M.-J."/>
            <person name="Seok Y.J."/>
            <person name="Cha I.-T."/>
        </authorList>
    </citation>
    <scope>NUCLEOTIDE SEQUENCE [LARGE SCALE GENOMIC DNA]</scope>
    <source>
        <strain evidence="1 2">NEU</strain>
    </source>
</reference>
<dbReference type="RefSeq" id="WP_071362234.1">
    <property type="nucleotide sequence ID" value="NZ_JRYB01000001.1"/>
</dbReference>
<evidence type="ECO:0000313" key="1">
    <source>
        <dbReference type="EMBL" id="OIJ39840.1"/>
    </source>
</evidence>
<dbReference type="AlphaFoldDB" id="A0A1S2N4W0"/>
<dbReference type="Proteomes" id="UP000180246">
    <property type="component" value="Unassembled WGS sequence"/>
</dbReference>
<dbReference type="InterPro" id="IPR015867">
    <property type="entry name" value="N-reg_PII/ATP_PRibTrfase_C"/>
</dbReference>
<sequence>MKTDANDTLLTLAIPVGLEEDIIDFLLLHPKWAGGFTILGAQGAGQGARLQSPMELVQGRSARKLILIGGLRTELDSLLAALAADIPSPEVSYWMSPIIASGRLA</sequence>
<dbReference type="InterPro" id="IPR021634">
    <property type="entry name" value="DUF3240"/>
</dbReference>